<evidence type="ECO:0000313" key="3">
    <source>
        <dbReference type="Proteomes" id="UP000315783"/>
    </source>
</evidence>
<dbReference type="OrthoDB" id="5374749at2759"/>
<keyword evidence="3" id="KW-1185">Reference proteome</keyword>
<dbReference type="EMBL" id="SPUK01000001">
    <property type="protein sequence ID" value="TQW01211.1"/>
    <property type="molecule type" value="Genomic_DNA"/>
</dbReference>
<comment type="caution">
    <text evidence="2">The sequence shown here is derived from an EMBL/GenBank/DDBJ whole genome shotgun (WGS) entry which is preliminary data.</text>
</comment>
<sequence length="149" mass="15449">MQYNVLAVALFACAASASFVDQNVYASEIAPAMLQHLAGYRAGGGPGLSSAQSSFLDDAESVVKNLNVEKLEGLKDACNAAFGSEECTNILHPGGQVKSGLGKRDDCQCSTKDSWCDNNTRCSGGAGGCSKVGGCGTLYRYECDGECVN</sequence>
<dbReference type="AlphaFoldDB" id="A0A545VHM2"/>
<name>A0A545VHM2_9HYPO</name>
<organism evidence="2 3">
    <name type="scientific">Cordyceps javanica</name>
    <dbReference type="NCBI Taxonomy" id="43265"/>
    <lineage>
        <taxon>Eukaryota</taxon>
        <taxon>Fungi</taxon>
        <taxon>Dikarya</taxon>
        <taxon>Ascomycota</taxon>
        <taxon>Pezizomycotina</taxon>
        <taxon>Sordariomycetes</taxon>
        <taxon>Hypocreomycetidae</taxon>
        <taxon>Hypocreales</taxon>
        <taxon>Cordycipitaceae</taxon>
        <taxon>Cordyceps</taxon>
    </lineage>
</organism>
<reference evidence="2 3" key="1">
    <citation type="journal article" date="2019" name="Appl. Microbiol. Biotechnol.">
        <title>Genome sequence of Isaria javanica and comparative genome analysis insights into family S53 peptidase evolution in fungal entomopathogens.</title>
        <authorList>
            <person name="Lin R."/>
            <person name="Zhang X."/>
            <person name="Xin B."/>
            <person name="Zou M."/>
            <person name="Gao Y."/>
            <person name="Qin F."/>
            <person name="Hu Q."/>
            <person name="Xie B."/>
            <person name="Cheng X."/>
        </authorList>
    </citation>
    <scope>NUCLEOTIDE SEQUENCE [LARGE SCALE GENOMIC DNA]</scope>
    <source>
        <strain evidence="2 3">IJ1G</strain>
    </source>
</reference>
<proteinExistence type="predicted"/>
<feature type="chain" id="PRO_5021794827" evidence="1">
    <location>
        <begin position="18"/>
        <end position="149"/>
    </location>
</feature>
<gene>
    <name evidence="2" type="ORF">IF1G_01142</name>
</gene>
<feature type="signal peptide" evidence="1">
    <location>
        <begin position="1"/>
        <end position="17"/>
    </location>
</feature>
<dbReference type="Proteomes" id="UP000315783">
    <property type="component" value="Unassembled WGS sequence"/>
</dbReference>
<dbReference type="NCBIfam" id="NF033852">
    <property type="entry name" value="fulvocin_rel"/>
    <property type="match status" value="1"/>
</dbReference>
<keyword evidence="1" id="KW-0732">Signal</keyword>
<protein>
    <submittedName>
        <fullName evidence="2">Uncharacterized protein</fullName>
    </submittedName>
</protein>
<evidence type="ECO:0000313" key="2">
    <source>
        <dbReference type="EMBL" id="TQW01211.1"/>
    </source>
</evidence>
<accession>A0A545VHM2</accession>
<evidence type="ECO:0000256" key="1">
    <source>
        <dbReference type="SAM" id="SignalP"/>
    </source>
</evidence>